<keyword evidence="3" id="KW-1185">Reference proteome</keyword>
<proteinExistence type="predicted"/>
<feature type="transmembrane region" description="Helical" evidence="1">
    <location>
        <begin position="7"/>
        <end position="29"/>
    </location>
</feature>
<organism evidence="2 3">
    <name type="scientific">Clostridium brassicae</name>
    <dbReference type="NCBI Taxonomy" id="2999072"/>
    <lineage>
        <taxon>Bacteria</taxon>
        <taxon>Bacillati</taxon>
        <taxon>Bacillota</taxon>
        <taxon>Clostridia</taxon>
        <taxon>Eubacteriales</taxon>
        <taxon>Clostridiaceae</taxon>
        <taxon>Clostridium</taxon>
    </lineage>
</organism>
<evidence type="ECO:0000313" key="2">
    <source>
        <dbReference type="EMBL" id="MCY6958340.1"/>
    </source>
</evidence>
<dbReference type="RefSeq" id="WP_268060753.1">
    <property type="nucleotide sequence ID" value="NZ_JAPQFJ010000005.1"/>
</dbReference>
<gene>
    <name evidence="2" type="ORF">OW729_06960</name>
</gene>
<dbReference type="EMBL" id="JAPQFJ010000005">
    <property type="protein sequence ID" value="MCY6958340.1"/>
    <property type="molecule type" value="Genomic_DNA"/>
</dbReference>
<keyword evidence="1" id="KW-0472">Membrane</keyword>
<reference evidence="2" key="1">
    <citation type="submission" date="2022-12" db="EMBL/GenBank/DDBJ databases">
        <title>Clostridium sp. nov., isolated from industrial wastewater.</title>
        <authorList>
            <person name="Jiayan W."/>
        </authorList>
    </citation>
    <scope>NUCLEOTIDE SEQUENCE</scope>
    <source>
        <strain evidence="2">ZC22-4</strain>
    </source>
</reference>
<name>A0ABT4D7V0_9CLOT</name>
<evidence type="ECO:0000256" key="1">
    <source>
        <dbReference type="SAM" id="Phobius"/>
    </source>
</evidence>
<feature type="transmembrane region" description="Helical" evidence="1">
    <location>
        <begin position="99"/>
        <end position="116"/>
    </location>
</feature>
<feature type="transmembrane region" description="Helical" evidence="1">
    <location>
        <begin position="74"/>
        <end position="93"/>
    </location>
</feature>
<evidence type="ECO:0000313" key="3">
    <source>
        <dbReference type="Proteomes" id="UP001144612"/>
    </source>
</evidence>
<protein>
    <submittedName>
        <fullName evidence="2">Uncharacterized protein</fullName>
    </submittedName>
</protein>
<comment type="caution">
    <text evidence="2">The sequence shown here is derived from an EMBL/GenBank/DDBJ whole genome shotgun (WGS) entry which is preliminary data.</text>
</comment>
<keyword evidence="1" id="KW-0812">Transmembrane</keyword>
<feature type="transmembrane region" description="Helical" evidence="1">
    <location>
        <begin position="49"/>
        <end position="67"/>
    </location>
</feature>
<dbReference type="Proteomes" id="UP001144612">
    <property type="component" value="Unassembled WGS sequence"/>
</dbReference>
<keyword evidence="1" id="KW-1133">Transmembrane helix</keyword>
<accession>A0ABT4D7V0</accession>
<sequence length="131" mass="14958">MLKERPLGIMLIGYFYILGAVVLIITLFTNASEQFGIAVRFGVPNVPENIMRVLVAIISLIVSYGYLKLKKWGYWFMIINSLYFLVVSIGLALQYNQQPFIGNGIWSIIVLIYTLSKRNFFNNKNVTVCHS</sequence>